<accession>A0A392PWM9</accession>
<keyword evidence="1" id="KW-1133">Transmembrane helix</keyword>
<feature type="non-terminal residue" evidence="2">
    <location>
        <position position="1"/>
    </location>
</feature>
<keyword evidence="1" id="KW-0812">Transmembrane</keyword>
<evidence type="ECO:0000313" key="3">
    <source>
        <dbReference type="Proteomes" id="UP000265520"/>
    </source>
</evidence>
<reference evidence="2 3" key="1">
    <citation type="journal article" date="2018" name="Front. Plant Sci.">
        <title>Red Clover (Trifolium pratense) and Zigzag Clover (T. medium) - A Picture of Genomic Similarities and Differences.</title>
        <authorList>
            <person name="Dluhosova J."/>
            <person name="Istvanek J."/>
            <person name="Nedelnik J."/>
            <person name="Repkova J."/>
        </authorList>
    </citation>
    <scope>NUCLEOTIDE SEQUENCE [LARGE SCALE GENOMIC DNA]</scope>
    <source>
        <strain evidence="3">cv. 10/8</strain>
        <tissue evidence="2">Leaf</tissue>
    </source>
</reference>
<proteinExistence type="predicted"/>
<name>A0A392PWM9_9FABA</name>
<comment type="caution">
    <text evidence="2">The sequence shown here is derived from an EMBL/GenBank/DDBJ whole genome shotgun (WGS) entry which is preliminary data.</text>
</comment>
<keyword evidence="3" id="KW-1185">Reference proteome</keyword>
<protein>
    <submittedName>
        <fullName evidence="2">Uncharacterized protein</fullName>
    </submittedName>
</protein>
<organism evidence="2 3">
    <name type="scientific">Trifolium medium</name>
    <dbReference type="NCBI Taxonomy" id="97028"/>
    <lineage>
        <taxon>Eukaryota</taxon>
        <taxon>Viridiplantae</taxon>
        <taxon>Streptophyta</taxon>
        <taxon>Embryophyta</taxon>
        <taxon>Tracheophyta</taxon>
        <taxon>Spermatophyta</taxon>
        <taxon>Magnoliopsida</taxon>
        <taxon>eudicotyledons</taxon>
        <taxon>Gunneridae</taxon>
        <taxon>Pentapetalae</taxon>
        <taxon>rosids</taxon>
        <taxon>fabids</taxon>
        <taxon>Fabales</taxon>
        <taxon>Fabaceae</taxon>
        <taxon>Papilionoideae</taxon>
        <taxon>50 kb inversion clade</taxon>
        <taxon>NPAAA clade</taxon>
        <taxon>Hologalegina</taxon>
        <taxon>IRL clade</taxon>
        <taxon>Trifolieae</taxon>
        <taxon>Trifolium</taxon>
    </lineage>
</organism>
<evidence type="ECO:0000313" key="2">
    <source>
        <dbReference type="EMBL" id="MCI15345.1"/>
    </source>
</evidence>
<keyword evidence="1" id="KW-0472">Membrane</keyword>
<dbReference type="Proteomes" id="UP000265520">
    <property type="component" value="Unassembled WGS sequence"/>
</dbReference>
<sequence>DDVGCGRWCLEILAWGRLAAVLLLWFFL</sequence>
<dbReference type="AlphaFoldDB" id="A0A392PWM9"/>
<evidence type="ECO:0000256" key="1">
    <source>
        <dbReference type="SAM" id="Phobius"/>
    </source>
</evidence>
<feature type="transmembrane region" description="Helical" evidence="1">
    <location>
        <begin position="12"/>
        <end position="27"/>
    </location>
</feature>
<dbReference type="EMBL" id="LXQA010096068">
    <property type="protein sequence ID" value="MCI15345.1"/>
    <property type="molecule type" value="Genomic_DNA"/>
</dbReference>